<dbReference type="Proteomes" id="UP001044222">
    <property type="component" value="Chromosome 13"/>
</dbReference>
<proteinExistence type="predicted"/>
<dbReference type="AlphaFoldDB" id="A0A9D3RPG1"/>
<feature type="region of interest" description="Disordered" evidence="1">
    <location>
        <begin position="76"/>
        <end position="95"/>
    </location>
</feature>
<gene>
    <name evidence="2" type="ORF">ANANG_G00240700</name>
</gene>
<dbReference type="EMBL" id="JAFIRN010000013">
    <property type="protein sequence ID" value="KAG5837566.1"/>
    <property type="molecule type" value="Genomic_DNA"/>
</dbReference>
<organism evidence="2 3">
    <name type="scientific">Anguilla anguilla</name>
    <name type="common">European freshwater eel</name>
    <name type="synonym">Muraena anguilla</name>
    <dbReference type="NCBI Taxonomy" id="7936"/>
    <lineage>
        <taxon>Eukaryota</taxon>
        <taxon>Metazoa</taxon>
        <taxon>Chordata</taxon>
        <taxon>Craniata</taxon>
        <taxon>Vertebrata</taxon>
        <taxon>Euteleostomi</taxon>
        <taxon>Actinopterygii</taxon>
        <taxon>Neopterygii</taxon>
        <taxon>Teleostei</taxon>
        <taxon>Anguilliformes</taxon>
        <taxon>Anguillidae</taxon>
        <taxon>Anguilla</taxon>
    </lineage>
</organism>
<comment type="caution">
    <text evidence="2">The sequence shown here is derived from an EMBL/GenBank/DDBJ whole genome shotgun (WGS) entry which is preliminary data.</text>
</comment>
<feature type="region of interest" description="Disordered" evidence="1">
    <location>
        <begin position="1"/>
        <end position="52"/>
    </location>
</feature>
<reference evidence="2" key="1">
    <citation type="submission" date="2021-01" db="EMBL/GenBank/DDBJ databases">
        <title>A chromosome-scale assembly of European eel, Anguilla anguilla.</title>
        <authorList>
            <person name="Henkel C."/>
            <person name="Jong-Raadsen S.A."/>
            <person name="Dufour S."/>
            <person name="Weltzien F.-A."/>
            <person name="Palstra A.P."/>
            <person name="Pelster B."/>
            <person name="Spaink H.P."/>
            <person name="Van Den Thillart G.E."/>
            <person name="Jansen H."/>
            <person name="Zahm M."/>
            <person name="Klopp C."/>
            <person name="Cedric C."/>
            <person name="Louis A."/>
            <person name="Berthelot C."/>
            <person name="Parey E."/>
            <person name="Roest Crollius H."/>
            <person name="Montfort J."/>
            <person name="Robinson-Rechavi M."/>
            <person name="Bucao C."/>
            <person name="Bouchez O."/>
            <person name="Gislard M."/>
            <person name="Lluch J."/>
            <person name="Milhes M."/>
            <person name="Lampietro C."/>
            <person name="Lopez Roques C."/>
            <person name="Donnadieu C."/>
            <person name="Braasch I."/>
            <person name="Desvignes T."/>
            <person name="Postlethwait J."/>
            <person name="Bobe J."/>
            <person name="Guiguen Y."/>
            <person name="Dirks R."/>
        </authorList>
    </citation>
    <scope>NUCLEOTIDE SEQUENCE</scope>
    <source>
        <strain evidence="2">Tag_6206</strain>
        <tissue evidence="2">Liver</tissue>
    </source>
</reference>
<keyword evidence="3" id="KW-1185">Reference proteome</keyword>
<sequence length="95" mass="10264">MASRTRRLPRALPETRRPQACSCPPPPRGTAPAAAAGRSSDLWKRDAGEEEEQTILIPQAQDRQGLGLLQLLAAQEGAQGQDSSAEGYRLEQDRG</sequence>
<protein>
    <submittedName>
        <fullName evidence="2">Uncharacterized protein</fullName>
    </submittedName>
</protein>
<evidence type="ECO:0000313" key="3">
    <source>
        <dbReference type="Proteomes" id="UP001044222"/>
    </source>
</evidence>
<evidence type="ECO:0000256" key="1">
    <source>
        <dbReference type="SAM" id="MobiDB-lite"/>
    </source>
</evidence>
<name>A0A9D3RPG1_ANGAN</name>
<accession>A0A9D3RPG1</accession>
<evidence type="ECO:0000313" key="2">
    <source>
        <dbReference type="EMBL" id="KAG5837566.1"/>
    </source>
</evidence>